<dbReference type="Pfam" id="PF01740">
    <property type="entry name" value="STAS"/>
    <property type="match status" value="1"/>
</dbReference>
<proteinExistence type="predicted"/>
<evidence type="ECO:0000259" key="1">
    <source>
        <dbReference type="PROSITE" id="PS50801"/>
    </source>
</evidence>
<dbReference type="InterPro" id="IPR002645">
    <property type="entry name" value="STAS_dom"/>
</dbReference>
<sequence length="102" mass="10794">MNTPLTLTPGTRPDGTARLTVAGEIDLSNSADFARAVEATEGRLLVDLTAVDYLDSAALAVLFTHADRLELVVRPLLMPLLTISGLTDLTTVHTTTPDSAHP</sequence>
<name>A0A841CMB4_9PSEU</name>
<reference evidence="2 3" key="1">
    <citation type="submission" date="2020-08" db="EMBL/GenBank/DDBJ databases">
        <title>Genomic Encyclopedia of Type Strains, Phase III (KMG-III): the genomes of soil and plant-associated and newly described type strains.</title>
        <authorList>
            <person name="Whitman W."/>
        </authorList>
    </citation>
    <scope>NUCLEOTIDE SEQUENCE [LARGE SCALE GENOMIC DNA]</scope>
    <source>
        <strain evidence="2 3">CECT 8640</strain>
    </source>
</reference>
<gene>
    <name evidence="2" type="ORF">FHS29_003881</name>
</gene>
<dbReference type="RefSeq" id="WP_184692179.1">
    <property type="nucleotide sequence ID" value="NZ_JACHJN010000005.1"/>
</dbReference>
<accession>A0A841CMB4</accession>
<dbReference type="AlphaFoldDB" id="A0A841CMB4"/>
<dbReference type="Gene3D" id="3.30.750.24">
    <property type="entry name" value="STAS domain"/>
    <property type="match status" value="1"/>
</dbReference>
<comment type="caution">
    <text evidence="2">The sequence shown here is derived from an EMBL/GenBank/DDBJ whole genome shotgun (WGS) entry which is preliminary data.</text>
</comment>
<organism evidence="2 3">
    <name type="scientific">Saccharothrix tamanrassetensis</name>
    <dbReference type="NCBI Taxonomy" id="1051531"/>
    <lineage>
        <taxon>Bacteria</taxon>
        <taxon>Bacillati</taxon>
        <taxon>Actinomycetota</taxon>
        <taxon>Actinomycetes</taxon>
        <taxon>Pseudonocardiales</taxon>
        <taxon>Pseudonocardiaceae</taxon>
        <taxon>Saccharothrix</taxon>
    </lineage>
</organism>
<dbReference type="PROSITE" id="PS50801">
    <property type="entry name" value="STAS"/>
    <property type="match status" value="1"/>
</dbReference>
<dbReference type="SUPFAM" id="SSF52091">
    <property type="entry name" value="SpoIIaa-like"/>
    <property type="match status" value="1"/>
</dbReference>
<dbReference type="Proteomes" id="UP000547510">
    <property type="component" value="Unassembled WGS sequence"/>
</dbReference>
<dbReference type="EMBL" id="JACHJN010000005">
    <property type="protein sequence ID" value="MBB5957288.1"/>
    <property type="molecule type" value="Genomic_DNA"/>
</dbReference>
<keyword evidence="3" id="KW-1185">Reference proteome</keyword>
<dbReference type="InterPro" id="IPR036513">
    <property type="entry name" value="STAS_dom_sf"/>
</dbReference>
<evidence type="ECO:0000313" key="2">
    <source>
        <dbReference type="EMBL" id="MBB5957288.1"/>
    </source>
</evidence>
<protein>
    <submittedName>
        <fullName evidence="2">Anti-anti-sigma factor</fullName>
    </submittedName>
</protein>
<feature type="domain" description="STAS" evidence="1">
    <location>
        <begin position="14"/>
        <end position="62"/>
    </location>
</feature>
<dbReference type="CDD" id="cd07043">
    <property type="entry name" value="STAS_anti-anti-sigma_factors"/>
    <property type="match status" value="1"/>
</dbReference>
<evidence type="ECO:0000313" key="3">
    <source>
        <dbReference type="Proteomes" id="UP000547510"/>
    </source>
</evidence>